<dbReference type="InterPro" id="IPR007730">
    <property type="entry name" value="SPOR-like_dom"/>
</dbReference>
<evidence type="ECO:0000256" key="1">
    <source>
        <dbReference type="SAM" id="MobiDB-lite"/>
    </source>
</evidence>
<dbReference type="InterPro" id="IPR036680">
    <property type="entry name" value="SPOR-like_sf"/>
</dbReference>
<accession>A0AA42BK58</accession>
<dbReference type="GO" id="GO:0042834">
    <property type="term" value="F:peptidoglycan binding"/>
    <property type="evidence" value="ECO:0007669"/>
    <property type="project" value="InterPro"/>
</dbReference>
<dbReference type="Proteomes" id="UP001165413">
    <property type="component" value="Unassembled WGS sequence"/>
</dbReference>
<proteinExistence type="predicted"/>
<reference evidence="3" key="1">
    <citation type="submission" date="2022-07" db="EMBL/GenBank/DDBJ databases">
        <title>Characterization of the Novel Bacterium Alteromonas immobilis LMIT006 and Alteromonas gregis LMIT007.</title>
        <authorList>
            <person name="Lin X."/>
        </authorList>
    </citation>
    <scope>NUCLEOTIDE SEQUENCE</scope>
    <source>
        <strain evidence="3">LMIT007</strain>
    </source>
</reference>
<gene>
    <name evidence="3" type="ORF">NLF92_00015</name>
</gene>
<evidence type="ECO:0000259" key="2">
    <source>
        <dbReference type="PROSITE" id="PS51724"/>
    </source>
</evidence>
<evidence type="ECO:0000313" key="4">
    <source>
        <dbReference type="Proteomes" id="UP001165413"/>
    </source>
</evidence>
<feature type="compositionally biased region" description="Polar residues" evidence="1">
    <location>
        <begin position="166"/>
        <end position="179"/>
    </location>
</feature>
<evidence type="ECO:0000313" key="3">
    <source>
        <dbReference type="EMBL" id="MCP3427329.1"/>
    </source>
</evidence>
<name>A0AA42BK58_9ALTE</name>
<dbReference type="Pfam" id="PF05036">
    <property type="entry name" value="SPOR"/>
    <property type="match status" value="1"/>
</dbReference>
<organism evidence="3 4">
    <name type="scientific">Opacimonas viscosa</name>
    <dbReference type="NCBI Taxonomy" id="2961944"/>
    <lineage>
        <taxon>Bacteria</taxon>
        <taxon>Pseudomonadati</taxon>
        <taxon>Pseudomonadota</taxon>
        <taxon>Gammaproteobacteria</taxon>
        <taxon>Alteromonadales</taxon>
        <taxon>Alteromonadaceae</taxon>
        <taxon>Opacimonas</taxon>
    </lineage>
</organism>
<sequence>MQINIPIKPQYLFTIFVFILSIAGCASTESPAPTLSFKLKQQAIKEELHSHLEEYQSVKPAIERLVALESDLRLLMDQIANLEPMPQQPANTDTIANSGVQESKPTQMITEPAPILPTLEETIQAAEQAKKAASKTKDLVEQIPQITVAQATEVTPVTEPEERPSNKPNASSGTVTQLRELQDKRNFVNVSSPLSTDNIRSLPRLFPSQLYTQCVPQPIQPDETQFGVHIASFKLSNKLPEGWNNIVKRYPELCKKGGVVRNVSINGTTFYSLRVGPYQNKQAAKAFCSTLKANSQYCRITHFNGEAL</sequence>
<keyword evidence="4" id="KW-1185">Reference proteome</keyword>
<dbReference type="RefSeq" id="WP_254097573.1">
    <property type="nucleotide sequence ID" value="NZ_JANATA010000001.1"/>
</dbReference>
<dbReference type="Gene3D" id="3.30.70.1070">
    <property type="entry name" value="Sporulation related repeat"/>
    <property type="match status" value="1"/>
</dbReference>
<dbReference type="PROSITE" id="PS51724">
    <property type="entry name" value="SPOR"/>
    <property type="match status" value="1"/>
</dbReference>
<dbReference type="EMBL" id="JANATA010000001">
    <property type="protein sequence ID" value="MCP3427329.1"/>
    <property type="molecule type" value="Genomic_DNA"/>
</dbReference>
<protein>
    <submittedName>
        <fullName evidence="3">SPOR domain-containing protein</fullName>
    </submittedName>
</protein>
<feature type="domain" description="SPOR" evidence="2">
    <location>
        <begin position="220"/>
        <end position="304"/>
    </location>
</feature>
<dbReference type="AlphaFoldDB" id="A0AA42BK58"/>
<feature type="region of interest" description="Disordered" evidence="1">
    <location>
        <begin position="153"/>
        <end position="180"/>
    </location>
</feature>
<comment type="caution">
    <text evidence="3">The sequence shown here is derived from an EMBL/GenBank/DDBJ whole genome shotgun (WGS) entry which is preliminary data.</text>
</comment>